<protein>
    <submittedName>
        <fullName evidence="1">Uncharacterized protein</fullName>
    </submittedName>
</protein>
<evidence type="ECO:0000313" key="2">
    <source>
        <dbReference type="Proteomes" id="UP000468591"/>
    </source>
</evidence>
<sequence>MAEYKAASALREHMLEGHPVTLLEAFLLFGVQGPNAEFSRIKKDGFLIESRPVPMAKVIRRINEYTVCKVPESLPYKEIQLTEYWIKK</sequence>
<comment type="caution">
    <text evidence="1">The sequence shown here is derived from an EMBL/GenBank/DDBJ whole genome shotgun (WGS) entry which is preliminary data.</text>
</comment>
<dbReference type="EMBL" id="JAABNT010000008">
    <property type="protein sequence ID" value="NEK23562.1"/>
    <property type="molecule type" value="Genomic_DNA"/>
</dbReference>
<dbReference type="Proteomes" id="UP000468591">
    <property type="component" value="Unassembled WGS sequence"/>
</dbReference>
<gene>
    <name evidence="1" type="ORF">GV827_14255</name>
</gene>
<evidence type="ECO:0000313" key="1">
    <source>
        <dbReference type="EMBL" id="NEK23562.1"/>
    </source>
</evidence>
<reference evidence="1 2" key="1">
    <citation type="submission" date="2020-01" db="EMBL/GenBank/DDBJ databases">
        <title>Sulfitobacter sediminilitoris sp. nov., isolated from a tidal flat.</title>
        <authorList>
            <person name="Park S."/>
            <person name="Yoon J.-H."/>
        </authorList>
    </citation>
    <scope>NUCLEOTIDE SEQUENCE [LARGE SCALE GENOMIC DNA]</scope>
    <source>
        <strain evidence="1 2">JBTF-M27</strain>
    </source>
</reference>
<organism evidence="1 2">
    <name type="scientific">Sulfitobacter sediminilitoris</name>
    <dbReference type="NCBI Taxonomy" id="2698830"/>
    <lineage>
        <taxon>Bacteria</taxon>
        <taxon>Pseudomonadati</taxon>
        <taxon>Pseudomonadota</taxon>
        <taxon>Alphaproteobacteria</taxon>
        <taxon>Rhodobacterales</taxon>
        <taxon>Roseobacteraceae</taxon>
        <taxon>Sulfitobacter</taxon>
    </lineage>
</organism>
<name>A0A6P0CBM4_9RHOB</name>
<dbReference type="RefSeq" id="WP_164354480.1">
    <property type="nucleotide sequence ID" value="NZ_JAABNT010000008.1"/>
</dbReference>
<proteinExistence type="predicted"/>
<dbReference type="AlphaFoldDB" id="A0A6P0CBM4"/>
<accession>A0A6P0CBM4</accession>
<keyword evidence="2" id="KW-1185">Reference proteome</keyword>